<gene>
    <name evidence="8" type="ORF">DAT39_022853</name>
</gene>
<accession>A0A8J4TAD3</accession>
<feature type="non-terminal residue" evidence="8">
    <location>
        <position position="1"/>
    </location>
</feature>
<evidence type="ECO:0000256" key="1">
    <source>
        <dbReference type="ARBA" id="ARBA00004123"/>
    </source>
</evidence>
<evidence type="ECO:0000256" key="5">
    <source>
        <dbReference type="ARBA" id="ARBA00023306"/>
    </source>
</evidence>
<feature type="non-terminal residue" evidence="8">
    <location>
        <position position="135"/>
    </location>
</feature>
<comment type="similarity">
    <text evidence="2">Belongs to the CDI family.</text>
</comment>
<evidence type="ECO:0000256" key="3">
    <source>
        <dbReference type="ARBA" id="ARBA00023013"/>
    </source>
</evidence>
<evidence type="ECO:0000256" key="6">
    <source>
        <dbReference type="SAM" id="MobiDB-lite"/>
    </source>
</evidence>
<evidence type="ECO:0000256" key="2">
    <source>
        <dbReference type="ARBA" id="ARBA00006726"/>
    </source>
</evidence>
<sequence>VSGAARRDFSPQRPRRIVRRSLFGPVDHDELDRDIEAKLREISGKDEQWNFNFASGTPLLGDYEWEGAAVEATPAFYQEAVKAAKKRPDALQVQPHTEAPNRDARTEDTRTGRKAGFTKTRKARARVTTSPCRIT</sequence>
<comment type="caution">
    <text evidence="8">The sequence shown here is derived from an EMBL/GenBank/DDBJ whole genome shotgun (WGS) entry which is preliminary data.</text>
</comment>
<protein>
    <submittedName>
        <fullName evidence="8">Cyclin-dependent kinase inhibitor 1C-like</fullName>
    </submittedName>
</protein>
<evidence type="ECO:0000259" key="7">
    <source>
        <dbReference type="Pfam" id="PF02234"/>
    </source>
</evidence>
<dbReference type="InterPro" id="IPR044898">
    <property type="entry name" value="CDI_dom_sf"/>
</dbReference>
<dbReference type="AlphaFoldDB" id="A0A8J4TAD3"/>
<dbReference type="GO" id="GO:0045930">
    <property type="term" value="P:negative regulation of mitotic cell cycle"/>
    <property type="evidence" value="ECO:0007669"/>
    <property type="project" value="TreeGrafter"/>
</dbReference>
<comment type="subcellular location">
    <subcellularLocation>
        <location evidence="1">Nucleus</location>
    </subcellularLocation>
</comment>
<keyword evidence="3" id="KW-0649">Protein kinase inhibitor</keyword>
<dbReference type="Proteomes" id="UP000727407">
    <property type="component" value="Unassembled WGS sequence"/>
</dbReference>
<dbReference type="OrthoDB" id="6373236at2759"/>
<feature type="compositionally biased region" description="Basic and acidic residues" evidence="6">
    <location>
        <begin position="99"/>
        <end position="111"/>
    </location>
</feature>
<evidence type="ECO:0000313" key="8">
    <source>
        <dbReference type="EMBL" id="KAF5884446.1"/>
    </source>
</evidence>
<keyword evidence="4" id="KW-0539">Nucleus</keyword>
<proteinExistence type="inferred from homology"/>
<dbReference type="GO" id="GO:0005634">
    <property type="term" value="C:nucleus"/>
    <property type="evidence" value="ECO:0007669"/>
    <property type="project" value="UniProtKB-SubCell"/>
</dbReference>
<organism evidence="8 9">
    <name type="scientific">Clarias magur</name>
    <name type="common">Asian catfish</name>
    <name type="synonym">Macropteronotus magur</name>
    <dbReference type="NCBI Taxonomy" id="1594786"/>
    <lineage>
        <taxon>Eukaryota</taxon>
        <taxon>Metazoa</taxon>
        <taxon>Chordata</taxon>
        <taxon>Craniata</taxon>
        <taxon>Vertebrata</taxon>
        <taxon>Euteleostomi</taxon>
        <taxon>Actinopterygii</taxon>
        <taxon>Neopterygii</taxon>
        <taxon>Teleostei</taxon>
        <taxon>Ostariophysi</taxon>
        <taxon>Siluriformes</taxon>
        <taxon>Clariidae</taxon>
        <taxon>Clarias</taxon>
    </lineage>
</organism>
<evidence type="ECO:0000256" key="4">
    <source>
        <dbReference type="ARBA" id="ARBA00023242"/>
    </source>
</evidence>
<evidence type="ECO:0000313" key="9">
    <source>
        <dbReference type="Proteomes" id="UP000727407"/>
    </source>
</evidence>
<keyword evidence="9" id="KW-1185">Reference proteome</keyword>
<name>A0A8J4TAD3_CLAMG</name>
<dbReference type="GO" id="GO:0004861">
    <property type="term" value="F:cyclin-dependent protein serine/threonine kinase inhibitor activity"/>
    <property type="evidence" value="ECO:0007669"/>
    <property type="project" value="InterPro"/>
</dbReference>
<feature type="region of interest" description="Disordered" evidence="6">
    <location>
        <begin position="86"/>
        <end position="135"/>
    </location>
</feature>
<dbReference type="Gene3D" id="4.10.365.10">
    <property type="entry name" value="p27"/>
    <property type="match status" value="1"/>
</dbReference>
<dbReference type="PANTHER" id="PTHR10265:SF44">
    <property type="entry name" value="CYCLIN-DEPENDENT KINASE INHIBITOR 1C"/>
    <property type="match status" value="1"/>
</dbReference>
<dbReference type="Pfam" id="PF02234">
    <property type="entry name" value="CDI"/>
    <property type="match status" value="1"/>
</dbReference>
<reference evidence="8" key="1">
    <citation type="submission" date="2020-07" db="EMBL/GenBank/DDBJ databases">
        <title>Clarias magur genome sequencing, assembly and annotation.</title>
        <authorList>
            <person name="Kushwaha B."/>
            <person name="Kumar R."/>
            <person name="Das P."/>
            <person name="Joshi C.G."/>
            <person name="Kumar D."/>
            <person name="Nagpure N.S."/>
            <person name="Pandey M."/>
            <person name="Agarwal S."/>
            <person name="Srivastava S."/>
            <person name="Singh M."/>
            <person name="Sahoo L."/>
            <person name="Jayasankar P."/>
            <person name="Meher P.K."/>
            <person name="Koringa P.G."/>
            <person name="Iquebal M.A."/>
            <person name="Das S.P."/>
            <person name="Bit A."/>
            <person name="Patnaik S."/>
            <person name="Patel N."/>
            <person name="Shah T.M."/>
            <person name="Hinsu A."/>
            <person name="Jena J.K."/>
        </authorList>
    </citation>
    <scope>NUCLEOTIDE SEQUENCE</scope>
    <source>
        <strain evidence="8">CIFAMagur01</strain>
        <tissue evidence="8">Testis</tissue>
    </source>
</reference>
<dbReference type="PANTHER" id="PTHR10265">
    <property type="entry name" value="CYCLIN-DEPENDENT KINASE INHIBITOR 1"/>
    <property type="match status" value="1"/>
</dbReference>
<dbReference type="EMBL" id="QNUK01001303">
    <property type="protein sequence ID" value="KAF5884446.1"/>
    <property type="molecule type" value="Genomic_DNA"/>
</dbReference>
<keyword evidence="5" id="KW-0131">Cell cycle</keyword>
<dbReference type="InterPro" id="IPR003175">
    <property type="entry name" value="CDI_dom"/>
</dbReference>
<feature type="domain" description="Cyclin-dependent kinase inhibitor" evidence="7">
    <location>
        <begin position="21"/>
        <end position="66"/>
    </location>
</feature>